<accession>A0A7J0CID5</accession>
<sequence>MTASRTDREAGMQLLIDEARTFPARAAAHGVNLGPHTTSATPQAMFIACSDAHVVPALLTSSRPGDLYELRTYGGTLPHYAEHEPTSEARTIEHAVDVLCVTDIIVCGHSRCGAIDALHPDSEAAPFQVAAGQWHTLMQFDALSEYPCVQARLIDRTLRLHAWYYDIDAGTTVRYDPRASAFLPL</sequence>
<evidence type="ECO:0000256" key="8">
    <source>
        <dbReference type="PIRSR" id="PIRSR601765-1"/>
    </source>
</evidence>
<gene>
    <name evidence="9" type="ORF">Smic_08090</name>
</gene>
<dbReference type="InterPro" id="IPR036874">
    <property type="entry name" value="Carbonic_anhydrase_sf"/>
</dbReference>
<protein>
    <recommendedName>
        <fullName evidence="2">carbonic anhydrase</fullName>
        <ecNumber evidence="2">4.2.1.1</ecNumber>
    </recommendedName>
</protein>
<evidence type="ECO:0000313" key="9">
    <source>
        <dbReference type="EMBL" id="GFN02253.1"/>
    </source>
</evidence>
<feature type="binding site" evidence="8">
    <location>
        <position position="112"/>
    </location>
    <ligand>
        <name>Zn(2+)</name>
        <dbReference type="ChEBI" id="CHEBI:29105"/>
    </ligand>
</feature>
<reference evidence="9 10" key="1">
    <citation type="submission" date="2020-05" db="EMBL/GenBank/DDBJ databases">
        <title>Whole genome shotgun sequence of Streptomyces microflavus NBRC 13062.</title>
        <authorList>
            <person name="Komaki H."/>
            <person name="Tamura T."/>
        </authorList>
    </citation>
    <scope>NUCLEOTIDE SEQUENCE [LARGE SCALE GENOMIC DNA]</scope>
    <source>
        <strain evidence="9 10">NBRC 13062</strain>
    </source>
</reference>
<dbReference type="PANTHER" id="PTHR11002">
    <property type="entry name" value="CARBONIC ANHYDRASE"/>
    <property type="match status" value="1"/>
</dbReference>
<comment type="similarity">
    <text evidence="1">Belongs to the beta-class carbonic anhydrase family.</text>
</comment>
<dbReference type="SMART" id="SM00947">
    <property type="entry name" value="Pro_CA"/>
    <property type="match status" value="1"/>
</dbReference>
<keyword evidence="3 8" id="KW-0479">Metal-binding</keyword>
<evidence type="ECO:0000256" key="4">
    <source>
        <dbReference type="ARBA" id="ARBA00022833"/>
    </source>
</evidence>
<dbReference type="Gene3D" id="3.40.1050.10">
    <property type="entry name" value="Carbonic anhydrase"/>
    <property type="match status" value="1"/>
</dbReference>
<dbReference type="Pfam" id="PF00484">
    <property type="entry name" value="Pro_CA"/>
    <property type="match status" value="1"/>
</dbReference>
<dbReference type="GO" id="GO:0004089">
    <property type="term" value="F:carbonate dehydratase activity"/>
    <property type="evidence" value="ECO:0007669"/>
    <property type="project" value="UniProtKB-EC"/>
</dbReference>
<feature type="binding site" evidence="8">
    <location>
        <position position="51"/>
    </location>
    <ligand>
        <name>Zn(2+)</name>
        <dbReference type="ChEBI" id="CHEBI:29105"/>
    </ligand>
</feature>
<dbReference type="InterPro" id="IPR001765">
    <property type="entry name" value="Carbonic_anhydrase"/>
</dbReference>
<dbReference type="PANTHER" id="PTHR11002:SF76">
    <property type="entry name" value="CARBONIC ANHYDRASE"/>
    <property type="match status" value="1"/>
</dbReference>
<proteinExistence type="inferred from homology"/>
<evidence type="ECO:0000256" key="1">
    <source>
        <dbReference type="ARBA" id="ARBA00006217"/>
    </source>
</evidence>
<evidence type="ECO:0000256" key="5">
    <source>
        <dbReference type="ARBA" id="ARBA00023239"/>
    </source>
</evidence>
<evidence type="ECO:0000256" key="3">
    <source>
        <dbReference type="ARBA" id="ARBA00022723"/>
    </source>
</evidence>
<dbReference type="EC" id="4.2.1.1" evidence="2"/>
<comment type="caution">
    <text evidence="9">The sequence shown here is derived from an EMBL/GenBank/DDBJ whole genome shotgun (WGS) entry which is preliminary data.</text>
</comment>
<comment type="catalytic activity">
    <reaction evidence="7">
        <text>hydrogencarbonate + H(+) = CO2 + H2O</text>
        <dbReference type="Rhea" id="RHEA:10748"/>
        <dbReference type="ChEBI" id="CHEBI:15377"/>
        <dbReference type="ChEBI" id="CHEBI:15378"/>
        <dbReference type="ChEBI" id="CHEBI:16526"/>
        <dbReference type="ChEBI" id="CHEBI:17544"/>
        <dbReference type="EC" id="4.2.1.1"/>
    </reaction>
</comment>
<feature type="binding site" evidence="8">
    <location>
        <position position="109"/>
    </location>
    <ligand>
        <name>Zn(2+)</name>
        <dbReference type="ChEBI" id="CHEBI:29105"/>
    </ligand>
</feature>
<dbReference type="GO" id="GO:0008270">
    <property type="term" value="F:zinc ion binding"/>
    <property type="evidence" value="ECO:0007669"/>
    <property type="project" value="InterPro"/>
</dbReference>
<feature type="binding site" evidence="8">
    <location>
        <position position="49"/>
    </location>
    <ligand>
        <name>Zn(2+)</name>
        <dbReference type="ChEBI" id="CHEBI:29105"/>
    </ligand>
</feature>
<evidence type="ECO:0000256" key="2">
    <source>
        <dbReference type="ARBA" id="ARBA00012925"/>
    </source>
</evidence>
<comment type="cofactor">
    <cofactor evidence="8">
        <name>Zn(2+)</name>
        <dbReference type="ChEBI" id="CHEBI:29105"/>
    </cofactor>
    <text evidence="8">Binds 1 zinc ion per subunit.</text>
</comment>
<keyword evidence="4 8" id="KW-0862">Zinc</keyword>
<evidence type="ECO:0000313" key="10">
    <source>
        <dbReference type="Proteomes" id="UP000498740"/>
    </source>
</evidence>
<dbReference type="AlphaFoldDB" id="A0A7J0CID5"/>
<evidence type="ECO:0000256" key="6">
    <source>
        <dbReference type="ARBA" id="ARBA00024993"/>
    </source>
</evidence>
<evidence type="ECO:0000256" key="7">
    <source>
        <dbReference type="ARBA" id="ARBA00048348"/>
    </source>
</evidence>
<comment type="function">
    <text evidence="6">Catalyzes the reversible hydration of carbon dioxide to form bicarbonate.</text>
</comment>
<dbReference type="SUPFAM" id="SSF53056">
    <property type="entry name" value="beta-carbonic anhydrase, cab"/>
    <property type="match status" value="1"/>
</dbReference>
<dbReference type="Proteomes" id="UP000498740">
    <property type="component" value="Unassembled WGS sequence"/>
</dbReference>
<name>A0A7J0CID5_STRMI</name>
<dbReference type="EMBL" id="BLWD01000001">
    <property type="protein sequence ID" value="GFN02253.1"/>
    <property type="molecule type" value="Genomic_DNA"/>
</dbReference>
<keyword evidence="5" id="KW-0456">Lyase</keyword>
<organism evidence="9 10">
    <name type="scientific">Streptomyces microflavus</name>
    <name type="common">Streptomyces lipmanii</name>
    <dbReference type="NCBI Taxonomy" id="1919"/>
    <lineage>
        <taxon>Bacteria</taxon>
        <taxon>Bacillati</taxon>
        <taxon>Actinomycetota</taxon>
        <taxon>Actinomycetes</taxon>
        <taxon>Kitasatosporales</taxon>
        <taxon>Streptomycetaceae</taxon>
        <taxon>Streptomyces</taxon>
    </lineage>
</organism>